<keyword evidence="12" id="KW-1185">Reference proteome</keyword>
<evidence type="ECO:0000256" key="5">
    <source>
        <dbReference type="ARBA" id="ARBA00022777"/>
    </source>
</evidence>
<accession>A0A0D2USW0</accession>
<keyword evidence="4 7" id="KW-0547">Nucleotide-binding</keyword>
<dbReference type="InterPro" id="IPR050629">
    <property type="entry name" value="STE20/SPS1-PAK"/>
</dbReference>
<dbReference type="EMBL" id="KE346376">
    <property type="protein sequence ID" value="KJE98046.1"/>
    <property type="molecule type" value="Genomic_DNA"/>
</dbReference>
<evidence type="ECO:0000256" key="7">
    <source>
        <dbReference type="PROSITE-ProRule" id="PRU10141"/>
    </source>
</evidence>
<dbReference type="GO" id="GO:0005737">
    <property type="term" value="C:cytoplasm"/>
    <property type="evidence" value="ECO:0007669"/>
    <property type="project" value="TreeGrafter"/>
</dbReference>
<evidence type="ECO:0000256" key="2">
    <source>
        <dbReference type="ARBA" id="ARBA00022527"/>
    </source>
</evidence>
<protein>
    <recommendedName>
        <fullName evidence="1">non-specific serine/threonine protein kinase</fullName>
        <ecNumber evidence="1">2.7.11.1</ecNumber>
    </recommendedName>
</protein>
<sequence>MSKPATPLKRNPSDQSKGSPASSRPLSGDFGGQTPDDRKLSFADEFGAHPALQKQLSLLEAEASTSDPEQTFLILERLGKGAFGDVYKAQHIVSGSVVAVKKMKTVISNFKEVMGEVDMMRNLRSPYIVRYFGCYYKDQFLWIAMEFADAGSIADLIRQGPLNEEQISTICYQVLKGLEYLHSMKKLHRDIKAGNILLSSRGRIKLADFGISAQIDGTGQKSMVAHTLGSPYWLAPEVIENPDSAAAITAKSDIWSLGITAIEMAEQTPPNFKLNPIAAMFKMVNGPPPTFKEPEKWSQDFQGFINRCLEKNPDFRPSASDMLFHTFSLKARSTGVLQRLALDYQRLLEEHGSNAGIRGEDTVSANDTENFMRIMLPTGEQRTVIVTNENVTDDVLAKFVNPIKETIEGLNPAPVGLLMRTPKEARFLAHTELPLAVKFRVLENEKALKKKSQDVEMTINFVLKPRPTDPSLCRFVLGSLVGMNNIQPELLENTILEALMLPDFPFVSAVLGITSITSKQFMPVATAVSRVLESKKKFPQLIKVMSNFEVAAAPDMTTLFRSGSLVAKVSSIHSKFSCAGWLKDCLEDVVGRVYAVKDAVEIDSERVDKKIDIEANALVLANLTRRMLIALKDHVSRLPKSFRQSCAYAQQAIRSRMPQLSKHFAFQIFFFDQLLCPAIVFPSQYEIVSADTPLSPAAHRTLVLLSKVVRYLSLGKTFGEKEQYMTFMNPHLENLRALTDELLQLLVDLDANQGSETAESLGMVDLTSEYKFLYQYFCEHVNQFASELGLGKTFATH</sequence>
<dbReference type="PANTHER" id="PTHR48012">
    <property type="entry name" value="STERILE20-LIKE KINASE, ISOFORM B-RELATED"/>
    <property type="match status" value="1"/>
</dbReference>
<reference evidence="12" key="1">
    <citation type="submission" date="2011-02" db="EMBL/GenBank/DDBJ databases">
        <title>The Genome Sequence of Capsaspora owczarzaki ATCC 30864.</title>
        <authorList>
            <person name="Russ C."/>
            <person name="Cuomo C."/>
            <person name="Burger G."/>
            <person name="Gray M.W."/>
            <person name="Holland P.W.H."/>
            <person name="King N."/>
            <person name="Lang F.B.F."/>
            <person name="Roger A.J."/>
            <person name="Ruiz-Trillo I."/>
            <person name="Young S.K."/>
            <person name="Zeng Q."/>
            <person name="Gargeya S."/>
            <person name="Alvarado L."/>
            <person name="Berlin A."/>
            <person name="Chapman S.B."/>
            <person name="Chen Z."/>
            <person name="Freedman E."/>
            <person name="Gellesch M."/>
            <person name="Goldberg J."/>
            <person name="Griggs A."/>
            <person name="Gujja S."/>
            <person name="Heilman E."/>
            <person name="Heiman D."/>
            <person name="Howarth C."/>
            <person name="Mehta T."/>
            <person name="Neiman D."/>
            <person name="Pearson M."/>
            <person name="Roberts A."/>
            <person name="Saif S."/>
            <person name="Shea T."/>
            <person name="Shenoy N."/>
            <person name="Sisk P."/>
            <person name="Stolte C."/>
            <person name="Sykes S."/>
            <person name="White J."/>
            <person name="Yandava C."/>
            <person name="Haas B."/>
            <person name="Nusbaum C."/>
            <person name="Birren B."/>
        </authorList>
    </citation>
    <scope>NUCLEOTIDE SEQUENCE</scope>
    <source>
        <strain evidence="12">ATCC 30864</strain>
    </source>
</reference>
<dbReference type="SUPFAM" id="SSF48350">
    <property type="entry name" value="GTPase activation domain, GAP"/>
    <property type="match status" value="1"/>
</dbReference>
<dbReference type="GO" id="GO:0005524">
    <property type="term" value="F:ATP binding"/>
    <property type="evidence" value="ECO:0007669"/>
    <property type="project" value="UniProtKB-UniRule"/>
</dbReference>
<evidence type="ECO:0000259" key="10">
    <source>
        <dbReference type="PROSITE" id="PS50018"/>
    </source>
</evidence>
<evidence type="ECO:0000256" key="6">
    <source>
        <dbReference type="ARBA" id="ARBA00022840"/>
    </source>
</evidence>
<keyword evidence="6 7" id="KW-0067">ATP-binding</keyword>
<name>A0A0D2USW0_CAPO3</name>
<evidence type="ECO:0000313" key="11">
    <source>
        <dbReference type="EMBL" id="KJE98046.1"/>
    </source>
</evidence>
<dbReference type="OrthoDB" id="266718at2759"/>
<dbReference type="CDD" id="cd04519">
    <property type="entry name" value="RasGAP"/>
    <property type="match status" value="1"/>
</dbReference>
<dbReference type="Proteomes" id="UP000008743">
    <property type="component" value="Unassembled WGS sequence"/>
</dbReference>
<gene>
    <name evidence="11" type="ORF">CAOG_008084</name>
</gene>
<dbReference type="Gene3D" id="1.10.506.10">
    <property type="entry name" value="GTPase Activation - p120gap, domain 1"/>
    <property type="match status" value="2"/>
</dbReference>
<dbReference type="EC" id="2.7.11.1" evidence="1"/>
<evidence type="ECO:0000256" key="8">
    <source>
        <dbReference type="SAM" id="MobiDB-lite"/>
    </source>
</evidence>
<feature type="compositionally biased region" description="Polar residues" evidence="8">
    <location>
        <begin position="13"/>
        <end position="25"/>
    </location>
</feature>
<keyword evidence="5 11" id="KW-0418">Kinase</keyword>
<feature type="domain" description="Ras-GAP" evidence="10">
    <location>
        <begin position="520"/>
        <end position="714"/>
    </location>
</feature>
<dbReference type="SMART" id="SM00323">
    <property type="entry name" value="RasGAP"/>
    <property type="match status" value="1"/>
</dbReference>
<dbReference type="STRING" id="595528.A0A0D2USW0"/>
<feature type="binding site" evidence="7">
    <location>
        <position position="102"/>
    </location>
    <ligand>
        <name>ATP</name>
        <dbReference type="ChEBI" id="CHEBI:30616"/>
    </ligand>
</feature>
<dbReference type="RefSeq" id="XP_004342685.2">
    <property type="nucleotide sequence ID" value="XM_004342636.2"/>
</dbReference>
<dbReference type="PROSITE" id="PS50011">
    <property type="entry name" value="PROTEIN_KINASE_DOM"/>
    <property type="match status" value="1"/>
</dbReference>
<dbReference type="InterPro" id="IPR008936">
    <property type="entry name" value="Rho_GTPase_activation_prot"/>
</dbReference>
<evidence type="ECO:0000259" key="9">
    <source>
        <dbReference type="PROSITE" id="PS50011"/>
    </source>
</evidence>
<evidence type="ECO:0000256" key="4">
    <source>
        <dbReference type="ARBA" id="ARBA00022741"/>
    </source>
</evidence>
<dbReference type="PROSITE" id="PS00107">
    <property type="entry name" value="PROTEIN_KINASE_ATP"/>
    <property type="match status" value="1"/>
</dbReference>
<dbReference type="PhylomeDB" id="A0A0D2USW0"/>
<dbReference type="SMART" id="SM00220">
    <property type="entry name" value="S_TKc"/>
    <property type="match status" value="1"/>
</dbReference>
<dbReference type="Pfam" id="PF00069">
    <property type="entry name" value="Pkinase"/>
    <property type="match status" value="1"/>
</dbReference>
<dbReference type="AlphaFoldDB" id="A0A0D2USW0"/>
<feature type="region of interest" description="Disordered" evidence="8">
    <location>
        <begin position="1"/>
        <end position="40"/>
    </location>
</feature>
<evidence type="ECO:0000256" key="3">
    <source>
        <dbReference type="ARBA" id="ARBA00022679"/>
    </source>
</evidence>
<dbReference type="InParanoid" id="A0A0D2USW0"/>
<dbReference type="SUPFAM" id="SSF56112">
    <property type="entry name" value="Protein kinase-like (PK-like)"/>
    <property type="match status" value="1"/>
</dbReference>
<dbReference type="InterPro" id="IPR000719">
    <property type="entry name" value="Prot_kinase_dom"/>
</dbReference>
<dbReference type="InterPro" id="IPR011009">
    <property type="entry name" value="Kinase-like_dom_sf"/>
</dbReference>
<dbReference type="PANTHER" id="PTHR48012:SF2">
    <property type="entry name" value="STERILE20-LIKE KINASE, ISOFORM B"/>
    <property type="match status" value="1"/>
</dbReference>
<dbReference type="InterPro" id="IPR001936">
    <property type="entry name" value="RasGAP_dom"/>
</dbReference>
<evidence type="ECO:0000256" key="1">
    <source>
        <dbReference type="ARBA" id="ARBA00012513"/>
    </source>
</evidence>
<dbReference type="eggNOG" id="KOG0574">
    <property type="taxonomic scope" value="Eukaryota"/>
</dbReference>
<dbReference type="InterPro" id="IPR017441">
    <property type="entry name" value="Protein_kinase_ATP_BS"/>
</dbReference>
<dbReference type="FunFam" id="3.30.200.20:FF:000040">
    <property type="entry name" value="Dual specificity mitogen-activated protein kinase kinase"/>
    <property type="match status" value="1"/>
</dbReference>
<dbReference type="eggNOG" id="KOG3508">
    <property type="taxonomic scope" value="Eukaryota"/>
</dbReference>
<dbReference type="Pfam" id="PF00616">
    <property type="entry name" value="RasGAP"/>
    <property type="match status" value="1"/>
</dbReference>
<keyword evidence="3" id="KW-0808">Transferase</keyword>
<dbReference type="Gene3D" id="1.10.510.10">
    <property type="entry name" value="Transferase(Phosphotransferase) domain 1"/>
    <property type="match status" value="1"/>
</dbReference>
<feature type="domain" description="Protein kinase" evidence="9">
    <location>
        <begin position="72"/>
        <end position="328"/>
    </location>
</feature>
<proteinExistence type="predicted"/>
<evidence type="ECO:0000313" key="12">
    <source>
        <dbReference type="Proteomes" id="UP000008743"/>
    </source>
</evidence>
<keyword evidence="2" id="KW-0723">Serine/threonine-protein kinase</keyword>
<organism evidence="11 12">
    <name type="scientific">Capsaspora owczarzaki (strain ATCC 30864)</name>
    <dbReference type="NCBI Taxonomy" id="595528"/>
    <lineage>
        <taxon>Eukaryota</taxon>
        <taxon>Filasterea</taxon>
        <taxon>Capsaspora</taxon>
    </lineage>
</organism>
<dbReference type="GO" id="GO:0004674">
    <property type="term" value="F:protein serine/threonine kinase activity"/>
    <property type="evidence" value="ECO:0007669"/>
    <property type="project" value="UniProtKB-KW"/>
</dbReference>
<dbReference type="PROSITE" id="PS50018">
    <property type="entry name" value="RAS_GTPASE_ACTIV_2"/>
    <property type="match status" value="1"/>
</dbReference>